<accession>A0A498NVG3</accession>
<organism evidence="2 3">
    <name type="scientific">Labeo rohita</name>
    <name type="common">Indian major carp</name>
    <name type="synonym">Cyprinus rohita</name>
    <dbReference type="NCBI Taxonomy" id="84645"/>
    <lineage>
        <taxon>Eukaryota</taxon>
        <taxon>Metazoa</taxon>
        <taxon>Chordata</taxon>
        <taxon>Craniata</taxon>
        <taxon>Vertebrata</taxon>
        <taxon>Euteleostomi</taxon>
        <taxon>Actinopterygii</taxon>
        <taxon>Neopterygii</taxon>
        <taxon>Teleostei</taxon>
        <taxon>Ostariophysi</taxon>
        <taxon>Cypriniformes</taxon>
        <taxon>Cyprinidae</taxon>
        <taxon>Labeoninae</taxon>
        <taxon>Labeonini</taxon>
        <taxon>Labeo</taxon>
    </lineage>
</organism>
<dbReference type="Proteomes" id="UP000290572">
    <property type="component" value="Unassembled WGS sequence"/>
</dbReference>
<dbReference type="InterPro" id="IPR012337">
    <property type="entry name" value="RNaseH-like_sf"/>
</dbReference>
<keyword evidence="3" id="KW-1185">Reference proteome</keyword>
<dbReference type="InterPro" id="IPR052717">
    <property type="entry name" value="Vacuolar_transposase_reg"/>
</dbReference>
<dbReference type="EMBL" id="QBIY01011113">
    <property type="protein sequence ID" value="RXN35514.1"/>
    <property type="molecule type" value="Genomic_DNA"/>
</dbReference>
<dbReference type="PANTHER" id="PTHR46169">
    <property type="entry name" value="DNA REPLICATION-RELATED ELEMENT FACTOR, ISOFORM A"/>
    <property type="match status" value="1"/>
</dbReference>
<evidence type="ECO:0000313" key="3">
    <source>
        <dbReference type="Proteomes" id="UP000290572"/>
    </source>
</evidence>
<protein>
    <submittedName>
        <fullName evidence="2">Zinc finger BED domain-containing 1-like protein</fullName>
    </submittedName>
</protein>
<dbReference type="AlphaFoldDB" id="A0A498NVG3"/>
<reference evidence="2 3" key="1">
    <citation type="submission" date="2018-03" db="EMBL/GenBank/DDBJ databases">
        <title>Draft genome sequence of Rohu Carp (Labeo rohita).</title>
        <authorList>
            <person name="Das P."/>
            <person name="Kushwaha B."/>
            <person name="Joshi C.G."/>
            <person name="Kumar D."/>
            <person name="Nagpure N.S."/>
            <person name="Sahoo L."/>
            <person name="Das S.P."/>
            <person name="Bit A."/>
            <person name="Patnaik S."/>
            <person name="Meher P.K."/>
            <person name="Jayasankar P."/>
            <person name="Koringa P.G."/>
            <person name="Patel N.V."/>
            <person name="Hinsu A.T."/>
            <person name="Kumar R."/>
            <person name="Pandey M."/>
            <person name="Agarwal S."/>
            <person name="Srivastava S."/>
            <person name="Singh M."/>
            <person name="Iquebal M.A."/>
            <person name="Jaiswal S."/>
            <person name="Angadi U.B."/>
            <person name="Kumar N."/>
            <person name="Raza M."/>
            <person name="Shah T.M."/>
            <person name="Rai A."/>
            <person name="Jena J.K."/>
        </authorList>
    </citation>
    <scope>NUCLEOTIDE SEQUENCE [LARGE SCALE GENOMIC DNA]</scope>
    <source>
        <strain evidence="2">DASCIFA01</strain>
        <tissue evidence="2">Testis</tissue>
    </source>
</reference>
<dbReference type="SUPFAM" id="SSF53098">
    <property type="entry name" value="Ribonuclease H-like"/>
    <property type="match status" value="1"/>
</dbReference>
<dbReference type="GO" id="GO:0005634">
    <property type="term" value="C:nucleus"/>
    <property type="evidence" value="ECO:0007669"/>
    <property type="project" value="TreeGrafter"/>
</dbReference>
<dbReference type="PANTHER" id="PTHR46169:SF29">
    <property type="entry name" value="DNA REPLICATION-RELATED ELEMENT FACTOR, ISOFORM A"/>
    <property type="match status" value="1"/>
</dbReference>
<gene>
    <name evidence="2" type="ORF">ROHU_003750</name>
</gene>
<proteinExistence type="predicted"/>
<evidence type="ECO:0000313" key="2">
    <source>
        <dbReference type="EMBL" id="RXN35514.1"/>
    </source>
</evidence>
<feature type="compositionally biased region" description="Basic and acidic residues" evidence="1">
    <location>
        <begin position="195"/>
        <end position="205"/>
    </location>
</feature>
<name>A0A498NVG3_LABRO</name>
<dbReference type="GO" id="GO:0006357">
    <property type="term" value="P:regulation of transcription by RNA polymerase II"/>
    <property type="evidence" value="ECO:0007669"/>
    <property type="project" value="TreeGrafter"/>
</dbReference>
<evidence type="ECO:0000256" key="1">
    <source>
        <dbReference type="SAM" id="MobiDB-lite"/>
    </source>
</evidence>
<feature type="region of interest" description="Disordered" evidence="1">
    <location>
        <begin position="191"/>
        <end position="213"/>
    </location>
</feature>
<comment type="caution">
    <text evidence="2">The sequence shown here is derived from an EMBL/GenBank/DDBJ whole genome shotgun (WGS) entry which is preliminary data.</text>
</comment>
<sequence>MTKSKTMLSQVKLLELPELKLITDVVTRWNSAHDMLERFLEQQPAVSAALLSNELRKTEKEVCTLCESDITSAEEIVDAMKPMKIATLVMSKESCPTLSVVAPLHAQLIQDFQESRADSEIVKEIKAAICQDLSKRYMDQQKETMYVCSALDPRFKALPFLPDDEREEIYLRITAEARRIQELFQEEAKVIPGEEDNHVEDKDDIPASPPPKKKKDLCCLADLLGSTYSAGPAVRHRTTQAQAEEEMSRQVEIPEIAPVKQVPPKKMDKSTSAQDFFATRSYNDNSPEQRTKEEGIVQWIGRTGLPARIVKAEVLIAMMAKMDKKVQSAKKTHNFKLD</sequence>